<dbReference type="Proteomes" id="UP000236584">
    <property type="component" value="Chromosome"/>
</dbReference>
<proteinExistence type="predicted"/>
<reference evidence="8 9" key="1">
    <citation type="submission" date="2018-01" db="EMBL/GenBank/DDBJ databases">
        <title>Complete genome sequence of Salinigranum rubrum GX10T, an extremely halophilic archaeon isolated from a marine solar saltern.</title>
        <authorList>
            <person name="Han S."/>
        </authorList>
    </citation>
    <scope>NUCLEOTIDE SEQUENCE [LARGE SCALE GENOMIC DNA]</scope>
    <source>
        <strain evidence="8 9">GX10</strain>
    </source>
</reference>
<evidence type="ECO:0000256" key="6">
    <source>
        <dbReference type="PIRSR" id="PIRSR600246-2"/>
    </source>
</evidence>
<dbReference type="GO" id="GO:0004067">
    <property type="term" value="F:asparaginase activity"/>
    <property type="evidence" value="ECO:0007669"/>
    <property type="project" value="UniProtKB-EC"/>
</dbReference>
<evidence type="ECO:0000256" key="4">
    <source>
        <dbReference type="ARBA" id="ARBA00049366"/>
    </source>
</evidence>
<dbReference type="RefSeq" id="WP_103426646.1">
    <property type="nucleotide sequence ID" value="NZ_CP026309.1"/>
</dbReference>
<dbReference type="PANTHER" id="PTHR10188">
    <property type="entry name" value="L-ASPARAGINASE"/>
    <property type="match status" value="1"/>
</dbReference>
<feature type="binding site" evidence="6">
    <location>
        <begin position="225"/>
        <end position="228"/>
    </location>
    <ligand>
        <name>substrate</name>
    </ligand>
</feature>
<dbReference type="EMBL" id="CP026309">
    <property type="protein sequence ID" value="AUV82957.1"/>
    <property type="molecule type" value="Genomic_DNA"/>
</dbReference>
<keyword evidence="9" id="KW-1185">Reference proteome</keyword>
<gene>
    <name evidence="8" type="ORF">C2R22_15990</name>
</gene>
<dbReference type="OrthoDB" id="18230at2157"/>
<dbReference type="InterPro" id="IPR000246">
    <property type="entry name" value="Peptidase_T2"/>
</dbReference>
<feature type="binding site" evidence="6">
    <location>
        <begin position="203"/>
        <end position="206"/>
    </location>
    <ligand>
        <name>substrate</name>
    </ligand>
</feature>
<feature type="active site" description="Nucleophile" evidence="5">
    <location>
        <position position="176"/>
    </location>
</feature>
<name>A0A2I8VLZ0_9EURY</name>
<dbReference type="GO" id="GO:0005737">
    <property type="term" value="C:cytoplasm"/>
    <property type="evidence" value="ECO:0007669"/>
    <property type="project" value="TreeGrafter"/>
</dbReference>
<accession>A0A2I8VLZ0</accession>
<dbReference type="Pfam" id="PF01112">
    <property type="entry name" value="Asparaginase_2"/>
    <property type="match status" value="1"/>
</dbReference>
<feature type="site" description="Cleavage; by autolysis" evidence="7">
    <location>
        <begin position="175"/>
        <end position="176"/>
    </location>
</feature>
<evidence type="ECO:0000256" key="1">
    <source>
        <dbReference type="ARBA" id="ARBA00012920"/>
    </source>
</evidence>
<evidence type="ECO:0000256" key="2">
    <source>
        <dbReference type="ARBA" id="ARBA00030414"/>
    </source>
</evidence>
<evidence type="ECO:0000256" key="3">
    <source>
        <dbReference type="ARBA" id="ARBA00044776"/>
    </source>
</evidence>
<dbReference type="CDD" id="cd04703">
    <property type="entry name" value="Asparaginase_2_like_1"/>
    <property type="match status" value="1"/>
</dbReference>
<dbReference type="GeneID" id="35593624"/>
<evidence type="ECO:0000256" key="7">
    <source>
        <dbReference type="PIRSR" id="PIRSR600246-3"/>
    </source>
</evidence>
<organism evidence="8 9">
    <name type="scientific">Salinigranum rubrum</name>
    <dbReference type="NCBI Taxonomy" id="755307"/>
    <lineage>
        <taxon>Archaea</taxon>
        <taxon>Methanobacteriati</taxon>
        <taxon>Methanobacteriota</taxon>
        <taxon>Stenosarchaea group</taxon>
        <taxon>Halobacteria</taxon>
        <taxon>Halobacteriales</taxon>
        <taxon>Haloferacaceae</taxon>
        <taxon>Salinigranum</taxon>
    </lineage>
</organism>
<protein>
    <recommendedName>
        <fullName evidence="3">Plant-type L-asparaginase</fullName>
        <ecNumber evidence="1">3.5.1.1</ecNumber>
    </recommendedName>
    <alternativeName>
        <fullName evidence="2">L-asparagine amidohydrolase</fullName>
    </alternativeName>
</protein>
<dbReference type="InterPro" id="IPR029055">
    <property type="entry name" value="Ntn_hydrolases_N"/>
</dbReference>
<dbReference type="SUPFAM" id="SSF56235">
    <property type="entry name" value="N-terminal nucleophile aminohydrolases (Ntn hydrolases)"/>
    <property type="match status" value="1"/>
</dbReference>
<evidence type="ECO:0000256" key="5">
    <source>
        <dbReference type="PIRSR" id="PIRSR600246-1"/>
    </source>
</evidence>
<dbReference type="EC" id="3.5.1.1" evidence="1"/>
<dbReference type="AlphaFoldDB" id="A0A2I8VLZ0"/>
<comment type="catalytic activity">
    <reaction evidence="4">
        <text>L-asparagine + H2O = L-aspartate + NH4(+)</text>
        <dbReference type="Rhea" id="RHEA:21016"/>
        <dbReference type="ChEBI" id="CHEBI:15377"/>
        <dbReference type="ChEBI" id="CHEBI:28938"/>
        <dbReference type="ChEBI" id="CHEBI:29991"/>
        <dbReference type="ChEBI" id="CHEBI:58048"/>
        <dbReference type="EC" id="3.5.1.1"/>
    </reaction>
</comment>
<evidence type="ECO:0000313" key="8">
    <source>
        <dbReference type="EMBL" id="AUV82957.1"/>
    </source>
</evidence>
<evidence type="ECO:0000313" key="9">
    <source>
        <dbReference type="Proteomes" id="UP000236584"/>
    </source>
</evidence>
<dbReference type="KEGG" id="srub:C2R22_15990"/>
<sequence>MHVIVHGGAGNAPVAPTERRAVLDEAAAAGAGEETPLAAVEAAVRVLEHDERFNAGRGSAVQVDGHVRVDAGVMTAEREVGAVASLTGVEHPVSVARAVCEETPHVLLAGEGGEAFAAHVGVDTGVDLTTDATRERFAAAEPPDGADAQVEWVREHFGDDAGGADPSIEGEKDHDTVGAVAGDGERFAAATSTGGRWFALTGRVGDVPQVGSGFYCSPAGGASATGAGEDIARTTLARRAVDRLDAGDDPQSAADAALARFVEETESRAGLIVLSGDGVGSAYNSEAMQTSTARR</sequence>
<dbReference type="Gene3D" id="3.60.20.30">
    <property type="entry name" value="(Glycosyl)asparaginase"/>
    <property type="match status" value="1"/>
</dbReference>
<dbReference type="PANTHER" id="PTHR10188:SF6">
    <property type="entry name" value="N(4)-(BETA-N-ACETYLGLUCOSAMINYL)-L-ASPARAGINASE"/>
    <property type="match status" value="1"/>
</dbReference>